<dbReference type="SUPFAM" id="SSF46785">
    <property type="entry name" value="Winged helix' DNA-binding domain"/>
    <property type="match status" value="1"/>
</dbReference>
<dbReference type="InterPro" id="IPR036390">
    <property type="entry name" value="WH_DNA-bd_sf"/>
</dbReference>
<keyword evidence="1" id="KW-0805">Transcription regulation</keyword>
<protein>
    <submittedName>
        <fullName evidence="6">IclR family transcriptional regulator</fullName>
    </submittedName>
</protein>
<sequence length="252" mass="27066">MNIHVLAPEAPTNASQTLMRGLDIIEAVGEGVVRLNDLVARLGLTRATTHRLASALVARDYLSFTPRRGYAPGPKLLKLGFQAQQASSIIQLALPTMDKLAGSTLDAVNLGILDAGMVLYLRQSPSRRRVVLRHEPGIRNPVRHTALGKSLVFGEGPEGWRTLFDLPAEADAYRAWEAEMGLARANGFTTHVETDGERVRCIAAPVLDMTGRAVAAISLSTLPQYVEDADLAALGPTMIAAAQEISRAIGRV</sequence>
<evidence type="ECO:0000259" key="5">
    <source>
        <dbReference type="PROSITE" id="PS51078"/>
    </source>
</evidence>
<gene>
    <name evidence="6" type="ORF">B7G68_09115</name>
</gene>
<feature type="domain" description="IclR-ED" evidence="5">
    <location>
        <begin position="75"/>
        <end position="251"/>
    </location>
</feature>
<feature type="domain" description="HTH iclR-type" evidence="4">
    <location>
        <begin position="15"/>
        <end position="74"/>
    </location>
</feature>
<dbReference type="Gene3D" id="3.30.450.40">
    <property type="match status" value="1"/>
</dbReference>
<dbReference type="InterPro" id="IPR005471">
    <property type="entry name" value="Tscrpt_reg_IclR_N"/>
</dbReference>
<evidence type="ECO:0000259" key="4">
    <source>
        <dbReference type="PROSITE" id="PS51077"/>
    </source>
</evidence>
<dbReference type="RefSeq" id="WP_013078908.1">
    <property type="nucleotide sequence ID" value="NZ_CP027850.1"/>
</dbReference>
<dbReference type="PANTHER" id="PTHR30136">
    <property type="entry name" value="HELIX-TURN-HELIX TRANSCRIPTIONAL REGULATOR, ICLR FAMILY"/>
    <property type="match status" value="1"/>
</dbReference>
<evidence type="ECO:0000256" key="2">
    <source>
        <dbReference type="ARBA" id="ARBA00023125"/>
    </source>
</evidence>
<dbReference type="SUPFAM" id="SSF55781">
    <property type="entry name" value="GAF domain-like"/>
    <property type="match status" value="1"/>
</dbReference>
<dbReference type="PROSITE" id="PS51078">
    <property type="entry name" value="ICLR_ED"/>
    <property type="match status" value="1"/>
</dbReference>
<evidence type="ECO:0000313" key="7">
    <source>
        <dbReference type="Proteomes" id="UP000240527"/>
    </source>
</evidence>
<dbReference type="Pfam" id="PF01614">
    <property type="entry name" value="IclR_C"/>
    <property type="match status" value="1"/>
</dbReference>
<evidence type="ECO:0000313" key="6">
    <source>
        <dbReference type="EMBL" id="AVQ01990.1"/>
    </source>
</evidence>
<name>A0ABN5ISH1_9CAUL</name>
<dbReference type="InterPro" id="IPR036388">
    <property type="entry name" value="WH-like_DNA-bd_sf"/>
</dbReference>
<dbReference type="InterPro" id="IPR014757">
    <property type="entry name" value="Tscrpt_reg_IclR_C"/>
</dbReference>
<dbReference type="InterPro" id="IPR050707">
    <property type="entry name" value="HTH_MetabolicPath_Reg"/>
</dbReference>
<keyword evidence="3" id="KW-0804">Transcription</keyword>
<dbReference type="Pfam" id="PF09339">
    <property type="entry name" value="HTH_IclR"/>
    <property type="match status" value="1"/>
</dbReference>
<dbReference type="SMART" id="SM00346">
    <property type="entry name" value="HTH_ICLR"/>
    <property type="match status" value="1"/>
</dbReference>
<keyword evidence="7" id="KW-1185">Reference proteome</keyword>
<reference evidence="6 7" key="1">
    <citation type="journal article" date="2015" name="Biotechnol. Bioeng.">
        <title>Genome sequence and phenotypic characterization of Caulobacter segnis.</title>
        <authorList>
            <person name="Patel S."/>
            <person name="Fletcher B."/>
            <person name="Scott D.C."/>
            <person name="Ely B."/>
        </authorList>
    </citation>
    <scope>NUCLEOTIDE SEQUENCE [LARGE SCALE GENOMIC DNA]</scope>
    <source>
        <strain evidence="6 7">TK0059</strain>
    </source>
</reference>
<evidence type="ECO:0000256" key="1">
    <source>
        <dbReference type="ARBA" id="ARBA00023015"/>
    </source>
</evidence>
<dbReference type="PROSITE" id="PS51077">
    <property type="entry name" value="HTH_ICLR"/>
    <property type="match status" value="1"/>
</dbReference>
<keyword evidence="2" id="KW-0238">DNA-binding</keyword>
<dbReference type="Proteomes" id="UP000240527">
    <property type="component" value="Chromosome"/>
</dbReference>
<proteinExistence type="predicted"/>
<evidence type="ECO:0000256" key="3">
    <source>
        <dbReference type="ARBA" id="ARBA00023163"/>
    </source>
</evidence>
<dbReference type="EMBL" id="CP027850">
    <property type="protein sequence ID" value="AVQ01990.1"/>
    <property type="molecule type" value="Genomic_DNA"/>
</dbReference>
<dbReference type="Gene3D" id="1.10.10.10">
    <property type="entry name" value="Winged helix-like DNA-binding domain superfamily/Winged helix DNA-binding domain"/>
    <property type="match status" value="1"/>
</dbReference>
<accession>A0ABN5ISH1</accession>
<organism evidence="6 7">
    <name type="scientific">Caulobacter segnis</name>
    <dbReference type="NCBI Taxonomy" id="88688"/>
    <lineage>
        <taxon>Bacteria</taxon>
        <taxon>Pseudomonadati</taxon>
        <taxon>Pseudomonadota</taxon>
        <taxon>Alphaproteobacteria</taxon>
        <taxon>Caulobacterales</taxon>
        <taxon>Caulobacteraceae</taxon>
        <taxon>Caulobacter</taxon>
    </lineage>
</organism>
<dbReference type="PANTHER" id="PTHR30136:SF24">
    <property type="entry name" value="HTH-TYPE TRANSCRIPTIONAL REPRESSOR ALLR"/>
    <property type="match status" value="1"/>
</dbReference>
<dbReference type="InterPro" id="IPR029016">
    <property type="entry name" value="GAF-like_dom_sf"/>
</dbReference>